<proteinExistence type="predicted"/>
<dbReference type="EMBL" id="BLAE01000012">
    <property type="protein sequence ID" value="GES08859.1"/>
    <property type="molecule type" value="Genomic_DNA"/>
</dbReference>
<evidence type="ECO:0000313" key="2">
    <source>
        <dbReference type="Proteomes" id="UP000331127"/>
    </source>
</evidence>
<evidence type="ECO:0008006" key="3">
    <source>
        <dbReference type="Google" id="ProtNLM"/>
    </source>
</evidence>
<organism evidence="1 2">
    <name type="scientific">Acrocarpospora macrocephala</name>
    <dbReference type="NCBI Taxonomy" id="150177"/>
    <lineage>
        <taxon>Bacteria</taxon>
        <taxon>Bacillati</taxon>
        <taxon>Actinomycetota</taxon>
        <taxon>Actinomycetes</taxon>
        <taxon>Streptosporangiales</taxon>
        <taxon>Streptosporangiaceae</taxon>
        <taxon>Acrocarpospora</taxon>
    </lineage>
</organism>
<accession>A0A5M3WL26</accession>
<evidence type="ECO:0000313" key="1">
    <source>
        <dbReference type="EMBL" id="GES08859.1"/>
    </source>
</evidence>
<dbReference type="Proteomes" id="UP000331127">
    <property type="component" value="Unassembled WGS sequence"/>
</dbReference>
<gene>
    <name evidence="1" type="ORF">Amac_024550</name>
</gene>
<reference evidence="1 2" key="1">
    <citation type="submission" date="2019-10" db="EMBL/GenBank/DDBJ databases">
        <title>Whole genome shotgun sequence of Acrocarpospora macrocephala NBRC 16266.</title>
        <authorList>
            <person name="Ichikawa N."/>
            <person name="Kimura A."/>
            <person name="Kitahashi Y."/>
            <person name="Komaki H."/>
            <person name="Oguchi A."/>
        </authorList>
    </citation>
    <scope>NUCLEOTIDE SEQUENCE [LARGE SCALE GENOMIC DNA]</scope>
    <source>
        <strain evidence="1 2">NBRC 16266</strain>
    </source>
</reference>
<name>A0A5M3WL26_9ACTN</name>
<protein>
    <recommendedName>
        <fullName evidence="3">Band 7 domain-containing protein</fullName>
    </recommendedName>
</protein>
<sequence length="270" mass="30801">MSMTRPERTGWTSVIRSWFRSTPILESTSTHVIDPPFAFETPAFNDSFHFPVTVRLQWRATGNCPAGTLSSEVNLCRERFRYFVEDTIRFYARRFEPHRAADAEALVNEKLRGVRVVDHGVQLECTAVIRLLPPLPVVQQQQQFLHQRLEREAEHEATKRQIEAMTDLRRRWREFLSEGLDDWITPHAVRLAETPTGIADVTDTMLGERRSEAEAFLGMVKRVVDAQQAANVFDFVASSETVMRNTLKMMGLPVPDLVPGSVFSDPDDAS</sequence>
<keyword evidence="2" id="KW-1185">Reference proteome</keyword>
<comment type="caution">
    <text evidence="1">The sequence shown here is derived from an EMBL/GenBank/DDBJ whole genome shotgun (WGS) entry which is preliminary data.</text>
</comment>
<dbReference type="AlphaFoldDB" id="A0A5M3WL26"/>